<gene>
    <name evidence="5" type="ORF">DNL40_08560</name>
</gene>
<protein>
    <submittedName>
        <fullName evidence="5">Adenylyltransferase/sulfurtransferase MoeZ</fullName>
    </submittedName>
</protein>
<keyword evidence="6" id="KW-1185">Reference proteome</keyword>
<dbReference type="GO" id="GO:0016779">
    <property type="term" value="F:nucleotidyltransferase activity"/>
    <property type="evidence" value="ECO:0007669"/>
    <property type="project" value="UniProtKB-KW"/>
</dbReference>
<comment type="caution">
    <text evidence="5">The sequence shown here is derived from an EMBL/GenBank/DDBJ whole genome shotgun (WGS) entry which is preliminary data.</text>
</comment>
<evidence type="ECO:0000256" key="2">
    <source>
        <dbReference type="ARBA" id="ARBA00022741"/>
    </source>
</evidence>
<organism evidence="5 6">
    <name type="scientific">Xylanimonas oleitrophica</name>
    <dbReference type="NCBI Taxonomy" id="2607479"/>
    <lineage>
        <taxon>Bacteria</taxon>
        <taxon>Bacillati</taxon>
        <taxon>Actinomycetota</taxon>
        <taxon>Actinomycetes</taxon>
        <taxon>Micrococcales</taxon>
        <taxon>Promicromonosporaceae</taxon>
        <taxon>Xylanimonas</taxon>
    </lineage>
</organism>
<evidence type="ECO:0000313" key="6">
    <source>
        <dbReference type="Proteomes" id="UP000248783"/>
    </source>
</evidence>
<dbReference type="SUPFAM" id="SSF69572">
    <property type="entry name" value="Activating enzymes of the ubiquitin-like proteins"/>
    <property type="match status" value="1"/>
</dbReference>
<dbReference type="Gene3D" id="3.40.250.10">
    <property type="entry name" value="Rhodanese-like domain"/>
    <property type="match status" value="1"/>
</dbReference>
<dbReference type="Pfam" id="PF00899">
    <property type="entry name" value="ThiF"/>
    <property type="match status" value="1"/>
</dbReference>
<dbReference type="AlphaFoldDB" id="A0A2W5WQJ1"/>
<name>A0A2W5WQJ1_9MICO</name>
<dbReference type="InterPro" id="IPR035985">
    <property type="entry name" value="Ubiquitin-activating_enz"/>
</dbReference>
<keyword evidence="5" id="KW-0548">Nucleotidyltransferase</keyword>
<keyword evidence="1 5" id="KW-0808">Transferase</keyword>
<dbReference type="InterPro" id="IPR036873">
    <property type="entry name" value="Rhodanese-like_dom_sf"/>
</dbReference>
<dbReference type="SUPFAM" id="SSF52821">
    <property type="entry name" value="Rhodanese/Cell cycle control phosphatase"/>
    <property type="match status" value="1"/>
</dbReference>
<dbReference type="GO" id="GO:0005524">
    <property type="term" value="F:ATP binding"/>
    <property type="evidence" value="ECO:0007669"/>
    <property type="project" value="UniProtKB-KW"/>
</dbReference>
<proteinExistence type="predicted"/>
<dbReference type="Gene3D" id="3.40.50.720">
    <property type="entry name" value="NAD(P)-binding Rossmann-like Domain"/>
    <property type="match status" value="1"/>
</dbReference>
<dbReference type="PANTHER" id="PTHR10953">
    <property type="entry name" value="UBIQUITIN-ACTIVATING ENZYME E1"/>
    <property type="match status" value="1"/>
</dbReference>
<evidence type="ECO:0000256" key="1">
    <source>
        <dbReference type="ARBA" id="ARBA00022679"/>
    </source>
</evidence>
<dbReference type="EMBL" id="QKWH01000004">
    <property type="protein sequence ID" value="PZR53587.1"/>
    <property type="molecule type" value="Genomic_DNA"/>
</dbReference>
<sequence length="394" mass="40710">MLPPLVEPGAALPPARRARYARHLVLPGVGEDGQRRLAAARVLVVGAGGLGSPVLLYLAAAGVGTLGVVDDDVVDVSNLQRQVLHGVGDVGRPKTASARARLEDVNPDVEVVEHRRRLTLDNALDLLSGYDLVVDGSDAFATRYLVSDAAEVLGMPCVWGAVHRFTGHVSTFWARPPAGVGVTYRDLFPSPPPPGTSPDCAAGGVLGAMCGTVGSLMATEAVKLLTGAGRTLLGRLAVYDALEATWRQLAVRPDPARPPVHELPEAVDGLDLYAAHCGAAAPTAPITSVRELAGLRAGGGAPFVLDVREPWEAEAAPFHGAHLVPSGELGPGCAEGVRRVAALAAGRPVHVLCRSGARSQAVAATLRESGLDARSVEGGVLAWAREVESSAPAR</sequence>
<dbReference type="SMART" id="SM00450">
    <property type="entry name" value="RHOD"/>
    <property type="match status" value="1"/>
</dbReference>
<keyword evidence="2" id="KW-0547">Nucleotide-binding</keyword>
<dbReference type="GO" id="GO:0008146">
    <property type="term" value="F:sulfotransferase activity"/>
    <property type="evidence" value="ECO:0007669"/>
    <property type="project" value="TreeGrafter"/>
</dbReference>
<dbReference type="Proteomes" id="UP000248783">
    <property type="component" value="Unassembled WGS sequence"/>
</dbReference>
<dbReference type="InterPro" id="IPR000594">
    <property type="entry name" value="ThiF_NAD_FAD-bd"/>
</dbReference>
<dbReference type="PANTHER" id="PTHR10953:SF102">
    <property type="entry name" value="ADENYLYLTRANSFERASE AND SULFURTRANSFERASE MOCS3"/>
    <property type="match status" value="1"/>
</dbReference>
<feature type="domain" description="Rhodanese" evidence="4">
    <location>
        <begin position="298"/>
        <end position="392"/>
    </location>
</feature>
<dbReference type="PROSITE" id="PS50206">
    <property type="entry name" value="RHODANESE_3"/>
    <property type="match status" value="1"/>
</dbReference>
<dbReference type="CDD" id="cd00757">
    <property type="entry name" value="ThiF_MoeB_HesA_family"/>
    <property type="match status" value="1"/>
</dbReference>
<dbReference type="InterPro" id="IPR045886">
    <property type="entry name" value="ThiF/MoeB/HesA"/>
</dbReference>
<dbReference type="GO" id="GO:0004792">
    <property type="term" value="F:thiosulfate-cyanide sulfurtransferase activity"/>
    <property type="evidence" value="ECO:0007669"/>
    <property type="project" value="TreeGrafter"/>
</dbReference>
<dbReference type="GO" id="GO:0008641">
    <property type="term" value="F:ubiquitin-like modifier activating enzyme activity"/>
    <property type="evidence" value="ECO:0007669"/>
    <property type="project" value="InterPro"/>
</dbReference>
<dbReference type="InterPro" id="IPR001763">
    <property type="entry name" value="Rhodanese-like_dom"/>
</dbReference>
<evidence type="ECO:0000313" key="5">
    <source>
        <dbReference type="EMBL" id="PZR53587.1"/>
    </source>
</evidence>
<accession>A0A2W5WQJ1</accession>
<evidence type="ECO:0000259" key="4">
    <source>
        <dbReference type="PROSITE" id="PS50206"/>
    </source>
</evidence>
<reference evidence="5 6" key="1">
    <citation type="submission" date="2018-06" db="EMBL/GenBank/DDBJ databases">
        <title>Whole genome sequencing of a novel hydrocarbon degrading bacterial strain, PW21 isolated from oil contaminated produced water sample.</title>
        <authorList>
            <person name="Nagkirti P."/>
            <person name="Shaikh A."/>
            <person name="Gowdaman V."/>
            <person name="Engineer A.E."/>
            <person name="Dagar S."/>
            <person name="Dhakephalkar P.K."/>
        </authorList>
    </citation>
    <scope>NUCLEOTIDE SEQUENCE [LARGE SCALE GENOMIC DNA]</scope>
    <source>
        <strain evidence="5 6">PW21</strain>
    </source>
</reference>
<dbReference type="GO" id="GO:0005829">
    <property type="term" value="C:cytosol"/>
    <property type="evidence" value="ECO:0007669"/>
    <property type="project" value="TreeGrafter"/>
</dbReference>
<keyword evidence="3" id="KW-0067">ATP-binding</keyword>
<evidence type="ECO:0000256" key="3">
    <source>
        <dbReference type="ARBA" id="ARBA00022840"/>
    </source>
</evidence>
<dbReference type="CDD" id="cd00158">
    <property type="entry name" value="RHOD"/>
    <property type="match status" value="1"/>
</dbReference>
<dbReference type="FunFam" id="3.40.50.720:FF:000033">
    <property type="entry name" value="Adenylyltransferase and sulfurtransferase MOCS3"/>
    <property type="match status" value="1"/>
</dbReference>
<dbReference type="Pfam" id="PF00581">
    <property type="entry name" value="Rhodanese"/>
    <property type="match status" value="1"/>
</dbReference>